<feature type="compositionally biased region" description="Pro residues" evidence="5">
    <location>
        <begin position="120"/>
        <end position="130"/>
    </location>
</feature>
<accession>A0ABU6QDS8</accession>
<feature type="compositionally biased region" description="Low complexity" evidence="5">
    <location>
        <begin position="208"/>
        <end position="217"/>
    </location>
</feature>
<dbReference type="InterPro" id="IPR047265">
    <property type="entry name" value="PIF1-like_bHLH"/>
</dbReference>
<feature type="region of interest" description="Disordered" evidence="5">
    <location>
        <begin position="106"/>
        <end position="177"/>
    </location>
</feature>
<keyword evidence="2" id="KW-0805">Transcription regulation</keyword>
<feature type="compositionally biased region" description="Low complexity" evidence="5">
    <location>
        <begin position="226"/>
        <end position="238"/>
    </location>
</feature>
<dbReference type="CDD" id="cd11445">
    <property type="entry name" value="bHLH_AtPIF_like"/>
    <property type="match status" value="1"/>
</dbReference>
<proteinExistence type="predicted"/>
<feature type="compositionally biased region" description="Low complexity" evidence="5">
    <location>
        <begin position="447"/>
        <end position="466"/>
    </location>
</feature>
<feature type="compositionally biased region" description="Basic and acidic residues" evidence="5">
    <location>
        <begin position="240"/>
        <end position="256"/>
    </location>
</feature>
<dbReference type="InterPro" id="IPR011598">
    <property type="entry name" value="bHLH_dom"/>
</dbReference>
<name>A0ABU6QDS8_9FABA</name>
<organism evidence="7 8">
    <name type="scientific">Stylosanthes scabra</name>
    <dbReference type="NCBI Taxonomy" id="79078"/>
    <lineage>
        <taxon>Eukaryota</taxon>
        <taxon>Viridiplantae</taxon>
        <taxon>Streptophyta</taxon>
        <taxon>Embryophyta</taxon>
        <taxon>Tracheophyta</taxon>
        <taxon>Spermatophyta</taxon>
        <taxon>Magnoliopsida</taxon>
        <taxon>eudicotyledons</taxon>
        <taxon>Gunneridae</taxon>
        <taxon>Pentapetalae</taxon>
        <taxon>rosids</taxon>
        <taxon>fabids</taxon>
        <taxon>Fabales</taxon>
        <taxon>Fabaceae</taxon>
        <taxon>Papilionoideae</taxon>
        <taxon>50 kb inversion clade</taxon>
        <taxon>dalbergioids sensu lato</taxon>
        <taxon>Dalbergieae</taxon>
        <taxon>Pterocarpus clade</taxon>
        <taxon>Stylosanthes</taxon>
    </lineage>
</organism>
<feature type="domain" description="BHLH" evidence="6">
    <location>
        <begin position="292"/>
        <end position="341"/>
    </location>
</feature>
<feature type="region of interest" description="Disordered" evidence="5">
    <location>
        <begin position="192"/>
        <end position="300"/>
    </location>
</feature>
<feature type="compositionally biased region" description="Acidic residues" evidence="5">
    <location>
        <begin position="257"/>
        <end position="270"/>
    </location>
</feature>
<dbReference type="PANTHER" id="PTHR46807">
    <property type="entry name" value="TRANSCRIPTION FACTOR PIF3"/>
    <property type="match status" value="1"/>
</dbReference>
<comment type="subcellular location">
    <subcellularLocation>
        <location evidence="1">Nucleus</location>
    </subcellularLocation>
</comment>
<dbReference type="Gene3D" id="4.10.280.10">
    <property type="entry name" value="Helix-loop-helix DNA-binding domain"/>
    <property type="match status" value="1"/>
</dbReference>
<dbReference type="Proteomes" id="UP001341840">
    <property type="component" value="Unassembled WGS sequence"/>
</dbReference>
<dbReference type="InterPro" id="IPR044273">
    <property type="entry name" value="PIF3-like"/>
</dbReference>
<evidence type="ECO:0000256" key="4">
    <source>
        <dbReference type="ARBA" id="ARBA00023242"/>
    </source>
</evidence>
<evidence type="ECO:0000256" key="1">
    <source>
        <dbReference type="ARBA" id="ARBA00004123"/>
    </source>
</evidence>
<feature type="compositionally biased region" description="Polar residues" evidence="5">
    <location>
        <begin position="509"/>
        <end position="519"/>
    </location>
</feature>
<evidence type="ECO:0000256" key="5">
    <source>
        <dbReference type="SAM" id="MobiDB-lite"/>
    </source>
</evidence>
<comment type="caution">
    <text evidence="7">The sequence shown here is derived from an EMBL/GenBank/DDBJ whole genome shotgun (WGS) entry which is preliminary data.</text>
</comment>
<feature type="region of interest" description="Disordered" evidence="5">
    <location>
        <begin position="1"/>
        <end position="31"/>
    </location>
</feature>
<keyword evidence="3" id="KW-0804">Transcription</keyword>
<dbReference type="Pfam" id="PF00010">
    <property type="entry name" value="HLH"/>
    <property type="match status" value="1"/>
</dbReference>
<gene>
    <name evidence="7" type="ORF">PIB30_038697</name>
</gene>
<dbReference type="PANTHER" id="PTHR46807:SF8">
    <property type="entry name" value="TRANSCRIPTION FACTOR PIF1-LIKE ISOFORM X2"/>
    <property type="match status" value="1"/>
</dbReference>
<dbReference type="PROSITE" id="PS50888">
    <property type="entry name" value="BHLH"/>
    <property type="match status" value="1"/>
</dbReference>
<feature type="compositionally biased region" description="Polar residues" evidence="5">
    <location>
        <begin position="106"/>
        <end position="115"/>
    </location>
</feature>
<feature type="region of interest" description="Disordered" evidence="5">
    <location>
        <begin position="447"/>
        <end position="477"/>
    </location>
</feature>
<sequence>MKNNNNHRVPDLEMEMEEQEYPTRQKKASSMSYNRAEDDVMELLWQNGQVVMHTQNHRPTPTTNHHLFMQEDEMISLLNPPLITNSPLDHTLSSDFLYDNHTAINTTPPHTSSITDLRPFPSPRPPIPPPRRQDKEPPATNTPNFACFAEHNNARGDAVAAPGPSSRLKKAIAPREQTTVVESCDTPFAATSRVSENARCSEGGGRRGSMSGAGEAAPSTTALDLSMTSSPGGSCSSGELFDRAAAEDRKRKGREAEDWECQSEDVDFESAEAKKQGQGRGRGGSTSTRRSRAAEVHNLSERRRRDRINEKMKALQDLIPRSNKSDKASMLDEAIEYLKSLQLQVQMMSMGCGMVPTMMFPGIQHQYMPAMGMGIGMGMGMEMAGMGMNMNMNMNRPVMPFPNMLAASPAAAAATHLGPRFPMPPFPVPHHVPSAPNNNTRIMQQQAANNNQSDNNSNMPNSVVNNTPLPDPNHHSRIPIFTDPYQQYLAHHGPHQMQFQLMQNQAVNQPNVSKPSTSGGPEIHHQPG</sequence>
<keyword evidence="4" id="KW-0539">Nucleus</keyword>
<evidence type="ECO:0000256" key="3">
    <source>
        <dbReference type="ARBA" id="ARBA00023163"/>
    </source>
</evidence>
<protein>
    <recommendedName>
        <fullName evidence="6">BHLH domain-containing protein</fullName>
    </recommendedName>
</protein>
<evidence type="ECO:0000259" key="6">
    <source>
        <dbReference type="PROSITE" id="PS50888"/>
    </source>
</evidence>
<dbReference type="SUPFAM" id="SSF47459">
    <property type="entry name" value="HLH, helix-loop-helix DNA-binding domain"/>
    <property type="match status" value="1"/>
</dbReference>
<feature type="region of interest" description="Disordered" evidence="5">
    <location>
        <begin position="509"/>
        <end position="528"/>
    </location>
</feature>
<reference evidence="7 8" key="1">
    <citation type="journal article" date="2023" name="Plants (Basel)">
        <title>Bridging the Gap: Combining Genomics and Transcriptomics Approaches to Understand Stylosanthes scabra, an Orphan Legume from the Brazilian Caatinga.</title>
        <authorList>
            <person name="Ferreira-Neto J.R.C."/>
            <person name="da Silva M.D."/>
            <person name="Binneck E."/>
            <person name="de Melo N.F."/>
            <person name="da Silva R.H."/>
            <person name="de Melo A.L.T.M."/>
            <person name="Pandolfi V."/>
            <person name="Bustamante F.O."/>
            <person name="Brasileiro-Vidal A.C."/>
            <person name="Benko-Iseppon A.M."/>
        </authorList>
    </citation>
    <scope>NUCLEOTIDE SEQUENCE [LARGE SCALE GENOMIC DNA]</scope>
    <source>
        <tissue evidence="7">Leaves</tissue>
    </source>
</reference>
<dbReference type="SMART" id="SM00353">
    <property type="entry name" value="HLH"/>
    <property type="match status" value="1"/>
</dbReference>
<dbReference type="InterPro" id="IPR036638">
    <property type="entry name" value="HLH_DNA-bd_sf"/>
</dbReference>
<dbReference type="EMBL" id="JASCZI010000201">
    <property type="protein sequence ID" value="MED6109983.1"/>
    <property type="molecule type" value="Genomic_DNA"/>
</dbReference>
<evidence type="ECO:0000313" key="7">
    <source>
        <dbReference type="EMBL" id="MED6109983.1"/>
    </source>
</evidence>
<evidence type="ECO:0000256" key="2">
    <source>
        <dbReference type="ARBA" id="ARBA00023015"/>
    </source>
</evidence>
<evidence type="ECO:0000313" key="8">
    <source>
        <dbReference type="Proteomes" id="UP001341840"/>
    </source>
</evidence>
<keyword evidence="8" id="KW-1185">Reference proteome</keyword>